<dbReference type="CDD" id="cd06558">
    <property type="entry name" value="crotonase-like"/>
    <property type="match status" value="1"/>
</dbReference>
<dbReference type="OrthoDB" id="9797151at2"/>
<dbReference type="InterPro" id="IPR029045">
    <property type="entry name" value="ClpP/crotonase-like_dom_sf"/>
</dbReference>
<evidence type="ECO:0000313" key="2">
    <source>
        <dbReference type="Proteomes" id="UP000198992"/>
    </source>
</evidence>
<accession>A0A1H4YVK2</accession>
<evidence type="ECO:0000313" key="1">
    <source>
        <dbReference type="EMBL" id="SED21030.1"/>
    </source>
</evidence>
<dbReference type="AlphaFoldDB" id="A0A1H4YVK2"/>
<dbReference type="Gene3D" id="3.30.300.220">
    <property type="match status" value="1"/>
</dbReference>
<dbReference type="RefSeq" id="WP_092118298.1">
    <property type="nucleotide sequence ID" value="NZ_FNTH01000001.1"/>
</dbReference>
<proteinExistence type="predicted"/>
<dbReference type="GO" id="GO:0016853">
    <property type="term" value="F:isomerase activity"/>
    <property type="evidence" value="ECO:0007669"/>
    <property type="project" value="UniProtKB-KW"/>
</dbReference>
<gene>
    <name evidence="1" type="ORF">SAMN05444164_4081</name>
</gene>
<dbReference type="InterPro" id="IPR029787">
    <property type="entry name" value="Nucleotide_cyclase"/>
</dbReference>
<keyword evidence="1" id="KW-0413">Isomerase</keyword>
<organism evidence="1 2">
    <name type="scientific">Bradyrhizobium erythrophlei</name>
    <dbReference type="NCBI Taxonomy" id="1437360"/>
    <lineage>
        <taxon>Bacteria</taxon>
        <taxon>Pseudomonadati</taxon>
        <taxon>Pseudomonadota</taxon>
        <taxon>Alphaproteobacteria</taxon>
        <taxon>Hyphomicrobiales</taxon>
        <taxon>Nitrobacteraceae</taxon>
        <taxon>Bradyrhizobium</taxon>
    </lineage>
</organism>
<sequence length="122" mass="13757">MSEHVIVNDEEMVRITTMRRPEKKNTLTQDMYLAMSDAIESAQRNPSIRCLILTGRSGVFTAGVDAIRHPSRESIERFRFGVALHIGEILFGNIGGSSRLDFTCIGLPSTSLRLIRRHLRES</sequence>
<dbReference type="Proteomes" id="UP000198992">
    <property type="component" value="Unassembled WGS sequence"/>
</dbReference>
<dbReference type="EMBL" id="FNTH01000001">
    <property type="protein sequence ID" value="SED21030.1"/>
    <property type="molecule type" value="Genomic_DNA"/>
</dbReference>
<dbReference type="InterPro" id="IPR001753">
    <property type="entry name" value="Enoyl-CoA_hydra/iso"/>
</dbReference>
<dbReference type="SUPFAM" id="SSF55073">
    <property type="entry name" value="Nucleotide cyclase"/>
    <property type="match status" value="1"/>
</dbReference>
<dbReference type="Pfam" id="PF00378">
    <property type="entry name" value="ECH_1"/>
    <property type="match status" value="1"/>
</dbReference>
<reference evidence="1 2" key="1">
    <citation type="submission" date="2016-10" db="EMBL/GenBank/DDBJ databases">
        <authorList>
            <person name="de Groot N.N."/>
        </authorList>
    </citation>
    <scope>NUCLEOTIDE SEQUENCE [LARGE SCALE GENOMIC DNA]</scope>
    <source>
        <strain evidence="1 2">MT12</strain>
    </source>
</reference>
<protein>
    <submittedName>
        <fullName evidence="1">Enoyl-CoA hydratase/isomerase</fullName>
    </submittedName>
</protein>
<name>A0A1H4YVK2_9BRAD</name>
<dbReference type="SUPFAM" id="SSF52096">
    <property type="entry name" value="ClpP/crotonase"/>
    <property type="match status" value="1"/>
</dbReference>